<keyword evidence="9" id="KW-0106">Calcium</keyword>
<evidence type="ECO:0000256" key="8">
    <source>
        <dbReference type="ARBA" id="ARBA00022833"/>
    </source>
</evidence>
<dbReference type="GO" id="GO:0004528">
    <property type="term" value="F:phosphodiesterase I activity"/>
    <property type="evidence" value="ECO:0000318"/>
    <property type="project" value="GO_Central"/>
</dbReference>
<dbReference type="RefSeq" id="XP_018118655.1">
    <property type="nucleotide sequence ID" value="XM_018263166.2"/>
</dbReference>
<dbReference type="GO" id="GO:0009143">
    <property type="term" value="P:nucleoside triphosphate catabolic process"/>
    <property type="evidence" value="ECO:0000318"/>
    <property type="project" value="GO_Central"/>
</dbReference>
<dbReference type="InterPro" id="IPR036024">
    <property type="entry name" value="Somatomedin_B-like_dom_sf"/>
</dbReference>
<organism evidence="14 15">
    <name type="scientific">Xenopus laevis</name>
    <name type="common">African clawed frog</name>
    <dbReference type="NCBI Taxonomy" id="8355"/>
    <lineage>
        <taxon>Eukaryota</taxon>
        <taxon>Metazoa</taxon>
        <taxon>Chordata</taxon>
        <taxon>Craniata</taxon>
        <taxon>Vertebrata</taxon>
        <taxon>Euteleostomi</taxon>
        <taxon>Amphibia</taxon>
        <taxon>Batrachia</taxon>
        <taxon>Anura</taxon>
        <taxon>Pipoidea</taxon>
        <taxon>Pipidae</taxon>
        <taxon>Xenopodinae</taxon>
        <taxon>Xenopus</taxon>
        <taxon>Xenopus</taxon>
    </lineage>
</organism>
<evidence type="ECO:0000313" key="14">
    <source>
        <dbReference type="Proteomes" id="UP000186698"/>
    </source>
</evidence>
<comment type="cofactor">
    <cofactor evidence="1">
        <name>Zn(2+)</name>
        <dbReference type="ChEBI" id="CHEBI:29105"/>
    </cofactor>
</comment>
<proteinExistence type="inferred from homology"/>
<dbReference type="Pfam" id="PF01033">
    <property type="entry name" value="Somatomedin_B"/>
    <property type="match status" value="2"/>
</dbReference>
<dbReference type="FunFam" id="4.10.410.20:FF:000001">
    <property type="entry name" value="Ectonucleotide pyrophosphatase/phosphodiesterase family member 2"/>
    <property type="match status" value="1"/>
</dbReference>
<dbReference type="CTD" id="100462923"/>
<dbReference type="PANTHER" id="PTHR10151:SF77">
    <property type="entry name" value="ECTONUCLEOTIDE PYROPHOSPHATASE_PHOSPHODIESTERASE FAMILY MEMBER 1"/>
    <property type="match status" value="1"/>
</dbReference>
<evidence type="ECO:0000256" key="2">
    <source>
        <dbReference type="ARBA" id="ARBA00004613"/>
    </source>
</evidence>
<dbReference type="GO" id="GO:0006955">
    <property type="term" value="P:immune response"/>
    <property type="evidence" value="ECO:0007669"/>
    <property type="project" value="InterPro"/>
</dbReference>
<dbReference type="Proteomes" id="UP000186698">
    <property type="component" value="Chromosome 5L"/>
</dbReference>
<keyword evidence="14" id="KW-1185">Reference proteome</keyword>
<dbReference type="GO" id="GO:0005044">
    <property type="term" value="F:scavenger receptor activity"/>
    <property type="evidence" value="ECO:0007669"/>
    <property type="project" value="InterPro"/>
</dbReference>
<evidence type="ECO:0000256" key="10">
    <source>
        <dbReference type="ARBA" id="ARBA00023157"/>
    </source>
</evidence>
<dbReference type="InterPro" id="IPR020821">
    <property type="entry name" value="ENPP1-3/EXOG-like_nuc-like"/>
</dbReference>
<name>A0A8J0V7P2_XENLA</name>
<keyword evidence="4" id="KW-0964">Secreted</keyword>
<dbReference type="AlphaFoldDB" id="A0A8J0V7P2"/>
<keyword evidence="12" id="KW-0472">Membrane</keyword>
<reference evidence="15" key="1">
    <citation type="submission" date="2025-08" db="UniProtKB">
        <authorList>
            <consortium name="RefSeq"/>
        </authorList>
    </citation>
    <scope>IDENTIFICATION</scope>
    <source>
        <strain evidence="15">J_2021</strain>
        <tissue evidence="15">Erythrocytes</tissue>
    </source>
</reference>
<dbReference type="SMART" id="SM00892">
    <property type="entry name" value="Endonuclease_NS"/>
    <property type="match status" value="1"/>
</dbReference>
<dbReference type="GO" id="GO:0030500">
    <property type="term" value="P:regulation of bone mineralization"/>
    <property type="evidence" value="ECO:0000318"/>
    <property type="project" value="GO_Central"/>
</dbReference>
<dbReference type="GO" id="GO:0030247">
    <property type="term" value="F:polysaccharide binding"/>
    <property type="evidence" value="ECO:0007669"/>
    <property type="project" value="InterPro"/>
</dbReference>
<dbReference type="GO" id="GO:0030505">
    <property type="term" value="P:inorganic diphosphate transport"/>
    <property type="evidence" value="ECO:0000318"/>
    <property type="project" value="GO_Central"/>
</dbReference>
<dbReference type="InterPro" id="IPR001212">
    <property type="entry name" value="Somatomedin_B_dom"/>
</dbReference>
<dbReference type="Pfam" id="PF01663">
    <property type="entry name" value="Phosphodiest"/>
    <property type="match status" value="1"/>
</dbReference>
<dbReference type="InterPro" id="IPR044929">
    <property type="entry name" value="DNA/RNA_non-sp_Endonuclease_sf"/>
</dbReference>
<dbReference type="GO" id="GO:0005576">
    <property type="term" value="C:extracellular region"/>
    <property type="evidence" value="ECO:0007669"/>
    <property type="project" value="UniProtKB-SubCell"/>
</dbReference>
<evidence type="ECO:0000256" key="6">
    <source>
        <dbReference type="ARBA" id="ARBA00022737"/>
    </source>
</evidence>
<dbReference type="AGR" id="Xenbase:XB-GENE-6492363"/>
<evidence type="ECO:0000256" key="1">
    <source>
        <dbReference type="ARBA" id="ARBA00001947"/>
    </source>
</evidence>
<dbReference type="PROSITE" id="PS00524">
    <property type="entry name" value="SMB_1"/>
    <property type="match status" value="2"/>
</dbReference>
<feature type="transmembrane region" description="Helical" evidence="12">
    <location>
        <begin position="128"/>
        <end position="148"/>
    </location>
</feature>
<keyword evidence="7" id="KW-0378">Hydrolase</keyword>
<dbReference type="InterPro" id="IPR044925">
    <property type="entry name" value="His-Me_finger_sf"/>
</dbReference>
<dbReference type="FunFam" id="4.10.410.20:FF:000003">
    <property type="entry name" value="Ectonucleotide pyrophosphatase/phosphodiesterase family member 1"/>
    <property type="match status" value="1"/>
</dbReference>
<gene>
    <name evidence="15 16" type="primary">enpp1.L</name>
</gene>
<dbReference type="PROSITE" id="PS50958">
    <property type="entry name" value="SMB_2"/>
    <property type="match status" value="2"/>
</dbReference>
<dbReference type="CDD" id="cd00091">
    <property type="entry name" value="NUC"/>
    <property type="match status" value="1"/>
</dbReference>
<evidence type="ECO:0000256" key="11">
    <source>
        <dbReference type="ARBA" id="ARBA00023180"/>
    </source>
</evidence>
<dbReference type="GeneID" id="100462923"/>
<dbReference type="CDD" id="cd16018">
    <property type="entry name" value="Enpp"/>
    <property type="match status" value="1"/>
</dbReference>
<evidence type="ECO:0000313" key="16">
    <source>
        <dbReference type="Xenbase" id="XB-GENE-6492363"/>
    </source>
</evidence>
<dbReference type="GO" id="GO:0046872">
    <property type="term" value="F:metal ion binding"/>
    <property type="evidence" value="ECO:0007669"/>
    <property type="project" value="UniProtKB-KW"/>
</dbReference>
<evidence type="ECO:0000256" key="3">
    <source>
        <dbReference type="ARBA" id="ARBA00010594"/>
    </source>
</evidence>
<keyword evidence="12" id="KW-1133">Transmembrane helix</keyword>
<dbReference type="GO" id="GO:0004551">
    <property type="term" value="F:dinucleotide phosphatase activity"/>
    <property type="evidence" value="ECO:0000318"/>
    <property type="project" value="GO_Central"/>
</dbReference>
<keyword evidence="6" id="KW-0677">Repeat</keyword>
<evidence type="ECO:0000256" key="9">
    <source>
        <dbReference type="ARBA" id="ARBA00022837"/>
    </source>
</evidence>
<keyword evidence="5" id="KW-0479">Metal-binding</keyword>
<sequence>MMSKQMDCSLCLFTPSSEWRAERMGLSGWRQERESSSNCTESDIRAAAREAGGTAVNGSKACGTDTEQQQQQLGWWGKDIRDMESGGRNGSTGGETLEQSMLNPMTLVEDPGRGSHSAKKKKSNKWKVLSLVICVCLLTAILGCIFGLKPSCTREVTSCKGRCFERKFGSCRCDSACVELGNCCLDYQDVCIQPAYIWTCEKLRCGEKRLTGSLCSCSDDCSEIQDCCVNYNAVCRGNKSWSEETCEEIQTPQCPSGFSKPPLLLFSLDGFRSEYLHTWGELLPVISKLRKCGTYTTNLRPVYPSKTFPNHYSIVTGLYPESHGLVDNKMYDPKRNAFFTLRNTEKFHPSWYQGEPIWITAMNQGLKAATFFWPGSDVKIKGTYPNIYKMYNSTVKFEERVMSILRWLRLPEQERPHFYTLYLEEPDHSGHGHGPVSSAVIKALMGVDRIVGMLMDGLKQMQLDKCINLILASDHGMEEARCENVAFLSSFLEPSDSFIVIPGPAARLRPTKLPDEYFSFDYTGIAKKLTCREPNQHFKAYFKQNLPKRFHFAKNDRIELLNFYTDPKWQVAKTKSDAKTCVGGFHGSDNRFESMQALFIGFGPGFKFKTEVEPFENIEIYNLMCDLLGITSATNNGTHGSLNHLLKNPVYMPSLPHEISDPFQCSVIHGANTDSLGCSCDSTNLTVFGSEQPMTLTPQQESETKKQNLPFGRPVVVQNSSYCILYHEQYVSGYSYHISMPLWTSYTVGKHAHSVDSGSSCIFADVRIPSNHSQSCHHYQKHYFLKYGFLYPPGLKESSGDSYAGLLTSNIVPMYPAFQVIWNHFHNVLLMKYADKKNGVHVISGPIFDSDFDGQFDTLEQINKITEDATVYIPTHYYIVLTSCKNASQTLQQCAGALDVLSFIVPHRIDNSESCASGKNESLWVEKLLHFHAARVKDVELLTGLSFFHNSKYSVNEILQLKTFLPSSM</sequence>
<dbReference type="InterPro" id="IPR017850">
    <property type="entry name" value="Alkaline_phosphatase_core_sf"/>
</dbReference>
<dbReference type="GO" id="GO:0009986">
    <property type="term" value="C:cell surface"/>
    <property type="evidence" value="ECO:0000318"/>
    <property type="project" value="GO_Central"/>
</dbReference>
<dbReference type="InterPro" id="IPR002591">
    <property type="entry name" value="Phosphodiest/P_Trfase"/>
</dbReference>
<evidence type="ECO:0000256" key="12">
    <source>
        <dbReference type="SAM" id="Phobius"/>
    </source>
</evidence>
<dbReference type="SUPFAM" id="SSF54060">
    <property type="entry name" value="His-Me finger endonucleases"/>
    <property type="match status" value="1"/>
</dbReference>
<dbReference type="SUPFAM" id="SSF90188">
    <property type="entry name" value="Somatomedin B domain"/>
    <property type="match status" value="2"/>
</dbReference>
<keyword evidence="8" id="KW-0862">Zinc</keyword>
<dbReference type="Gene3D" id="3.40.570.10">
    <property type="entry name" value="Extracellular Endonuclease, subunit A"/>
    <property type="match status" value="1"/>
</dbReference>
<evidence type="ECO:0000256" key="7">
    <source>
        <dbReference type="ARBA" id="ARBA00022801"/>
    </source>
</evidence>
<feature type="domain" description="SMB" evidence="13">
    <location>
        <begin position="196"/>
        <end position="240"/>
    </location>
</feature>
<dbReference type="Pfam" id="PF01223">
    <property type="entry name" value="Endonuclease_NS"/>
    <property type="match status" value="1"/>
</dbReference>
<dbReference type="SMART" id="SM00477">
    <property type="entry name" value="NUC"/>
    <property type="match status" value="1"/>
</dbReference>
<dbReference type="GO" id="GO:0003676">
    <property type="term" value="F:nucleic acid binding"/>
    <property type="evidence" value="ECO:0007669"/>
    <property type="project" value="InterPro"/>
</dbReference>
<dbReference type="Xenbase" id="XB-GENE-6492363">
    <property type="gene designation" value="enpp1.L"/>
</dbReference>
<keyword evidence="12" id="KW-0812">Transmembrane</keyword>
<evidence type="ECO:0000313" key="15">
    <source>
        <dbReference type="RefSeq" id="XP_018118655.1"/>
    </source>
</evidence>
<dbReference type="GO" id="GO:0046034">
    <property type="term" value="P:ATP metabolic process"/>
    <property type="evidence" value="ECO:0000318"/>
    <property type="project" value="GO_Central"/>
</dbReference>
<dbReference type="InterPro" id="IPR001604">
    <property type="entry name" value="Endo_G_ENPP1-like_dom"/>
</dbReference>
<evidence type="ECO:0000256" key="5">
    <source>
        <dbReference type="ARBA" id="ARBA00022723"/>
    </source>
</evidence>
<accession>A0A8J0V7P2</accession>
<evidence type="ECO:0000259" key="13">
    <source>
        <dbReference type="PROSITE" id="PS50958"/>
    </source>
</evidence>
<dbReference type="GO" id="GO:0045599">
    <property type="term" value="P:negative regulation of fat cell differentiation"/>
    <property type="evidence" value="ECO:0000318"/>
    <property type="project" value="GO_Central"/>
</dbReference>
<evidence type="ECO:0000256" key="4">
    <source>
        <dbReference type="ARBA" id="ARBA00022525"/>
    </source>
</evidence>
<protein>
    <submittedName>
        <fullName evidence="15">Ectonucleotide pyrophosphatase/phosphodiesterase family member 1 isoform X1</fullName>
    </submittedName>
</protein>
<dbReference type="PRINTS" id="PR00022">
    <property type="entry name" value="SOMATOMEDINB"/>
</dbReference>
<dbReference type="SMART" id="SM00201">
    <property type="entry name" value="SO"/>
    <property type="match status" value="2"/>
</dbReference>
<feature type="domain" description="SMB" evidence="13">
    <location>
        <begin position="155"/>
        <end position="195"/>
    </location>
</feature>
<comment type="similarity">
    <text evidence="3">Belongs to the nucleotide pyrophosphatase/phosphodiesterase family.</text>
</comment>
<dbReference type="PANTHER" id="PTHR10151">
    <property type="entry name" value="ECTONUCLEOTIDE PYROPHOSPHATASE/PHOSPHODIESTERASE"/>
    <property type="match status" value="1"/>
</dbReference>
<dbReference type="OrthoDB" id="415411at2759"/>
<dbReference type="SUPFAM" id="SSF53649">
    <property type="entry name" value="Alkaline phosphatase-like"/>
    <property type="match status" value="1"/>
</dbReference>
<dbReference type="KEGG" id="xla:100462923"/>
<dbReference type="Gene3D" id="4.10.410.20">
    <property type="match status" value="2"/>
</dbReference>
<dbReference type="Gene3D" id="3.40.720.10">
    <property type="entry name" value="Alkaline Phosphatase, subunit A"/>
    <property type="match status" value="1"/>
</dbReference>
<keyword evidence="10" id="KW-1015">Disulfide bond</keyword>
<dbReference type="InterPro" id="IPR020436">
    <property type="entry name" value="SMB_chordata"/>
</dbReference>
<comment type="subcellular location">
    <subcellularLocation>
        <location evidence="2">Secreted</location>
    </subcellularLocation>
</comment>
<keyword evidence="11" id="KW-0325">Glycoprotein</keyword>